<dbReference type="EMBL" id="JAXQPW010000001">
    <property type="protein sequence ID" value="MDZ5661326.1"/>
    <property type="molecule type" value="Genomic_DNA"/>
</dbReference>
<gene>
    <name evidence="2" type="ORF">SFC79_06060</name>
</gene>
<comment type="caution">
    <text evidence="2">The sequence shown here is derived from an EMBL/GenBank/DDBJ whole genome shotgun (WGS) entry which is preliminary data.</text>
</comment>
<dbReference type="RefSeq" id="WP_322423629.1">
    <property type="nucleotide sequence ID" value="NZ_CP141058.1"/>
</dbReference>
<evidence type="ECO:0000259" key="1">
    <source>
        <dbReference type="Pfam" id="PF01814"/>
    </source>
</evidence>
<dbReference type="InterPro" id="IPR012312">
    <property type="entry name" value="Hemerythrin-like"/>
</dbReference>
<dbReference type="Pfam" id="PF01814">
    <property type="entry name" value="Hemerythrin"/>
    <property type="match status" value="1"/>
</dbReference>
<sequence length="155" mass="16848">MAEGDTTRLVAWAHEMRSVHDRLRAAHRVAQDEVGQGRAPSASRDLLLFCRGFCTALDGHHRGEDTILFPAVAAEHPDLAEPLRTLVQDHAMIGHLVGALRAAVDAAADPATLGRHLDGIGAIMESHFRYEERTLLGLLERLELTAPVTQVLGPL</sequence>
<reference evidence="2 3" key="1">
    <citation type="submission" date="2023-11" db="EMBL/GenBank/DDBJ databases">
        <title>Novel species in genus Nocardioides.</title>
        <authorList>
            <person name="Zhou H."/>
        </authorList>
    </citation>
    <scope>NUCLEOTIDE SEQUENCE [LARGE SCALE GENOMIC DNA]</scope>
    <source>
        <strain evidence="2 3">S-58</strain>
    </source>
</reference>
<organism evidence="2 3">
    <name type="scientific">Nocardioides renjunii</name>
    <dbReference type="NCBI Taxonomy" id="3095075"/>
    <lineage>
        <taxon>Bacteria</taxon>
        <taxon>Bacillati</taxon>
        <taxon>Actinomycetota</taxon>
        <taxon>Actinomycetes</taxon>
        <taxon>Propionibacteriales</taxon>
        <taxon>Nocardioidaceae</taxon>
        <taxon>Nocardioides</taxon>
    </lineage>
</organism>
<keyword evidence="3" id="KW-1185">Reference proteome</keyword>
<feature type="domain" description="Hemerythrin-like" evidence="1">
    <location>
        <begin position="15"/>
        <end position="139"/>
    </location>
</feature>
<evidence type="ECO:0000313" key="2">
    <source>
        <dbReference type="EMBL" id="MDZ5661326.1"/>
    </source>
</evidence>
<dbReference type="Proteomes" id="UP001291999">
    <property type="component" value="Unassembled WGS sequence"/>
</dbReference>
<accession>A0ABU5K8N4</accession>
<evidence type="ECO:0000313" key="3">
    <source>
        <dbReference type="Proteomes" id="UP001291999"/>
    </source>
</evidence>
<protein>
    <submittedName>
        <fullName evidence="2">Hemerythrin domain-containing protein</fullName>
    </submittedName>
</protein>
<name>A0ABU5K8N4_9ACTN</name>
<dbReference type="Gene3D" id="1.20.120.520">
    <property type="entry name" value="nmb1532 protein domain like"/>
    <property type="match status" value="1"/>
</dbReference>
<proteinExistence type="predicted"/>